<evidence type="ECO:0000313" key="2">
    <source>
        <dbReference type="Proteomes" id="UP000037460"/>
    </source>
</evidence>
<name>A0A0M0JTT6_9EUKA</name>
<protein>
    <submittedName>
        <fullName evidence="1">Uncharacterized protein</fullName>
    </submittedName>
</protein>
<reference evidence="2" key="1">
    <citation type="journal article" date="2015" name="PLoS Genet.">
        <title>Genome Sequence and Transcriptome Analyses of Chrysochromulina tobin: Metabolic Tools for Enhanced Algal Fitness in the Prominent Order Prymnesiales (Haptophyceae).</title>
        <authorList>
            <person name="Hovde B.T."/>
            <person name="Deodato C.R."/>
            <person name="Hunsperger H.M."/>
            <person name="Ryken S.A."/>
            <person name="Yost W."/>
            <person name="Jha R.K."/>
            <person name="Patterson J."/>
            <person name="Monnat R.J. Jr."/>
            <person name="Barlow S.B."/>
            <person name="Starkenburg S.R."/>
            <person name="Cattolico R.A."/>
        </authorList>
    </citation>
    <scope>NUCLEOTIDE SEQUENCE</scope>
    <source>
        <strain evidence="2">CCMP291</strain>
    </source>
</reference>
<dbReference type="Proteomes" id="UP000037460">
    <property type="component" value="Unassembled WGS sequence"/>
</dbReference>
<proteinExistence type="predicted"/>
<gene>
    <name evidence="1" type="ORF">Ctob_007202</name>
</gene>
<dbReference type="AlphaFoldDB" id="A0A0M0JTT6"/>
<dbReference type="EMBL" id="JWZX01002323">
    <property type="protein sequence ID" value="KOO29949.1"/>
    <property type="molecule type" value="Genomic_DNA"/>
</dbReference>
<sequence>MLNCCGNVEAVTVPPPELSITPLKPLFPSSTSRSPSPSTSAAAIEYVFVLPPGSSMLTKVPPPSLRSTWLGLPSFPSSTSRSPSPSTSAAAIEYVRNRGPQSAQIGDGEGTAAVSVEQNSAAIARDPKQHVKVAVTVHIRRRNRVRVRAAG</sequence>
<comment type="caution">
    <text evidence="1">The sequence shown here is derived from an EMBL/GenBank/DDBJ whole genome shotgun (WGS) entry which is preliminary data.</text>
</comment>
<accession>A0A0M0JTT6</accession>
<keyword evidence="2" id="KW-1185">Reference proteome</keyword>
<organism evidence="1 2">
    <name type="scientific">Chrysochromulina tobinii</name>
    <dbReference type="NCBI Taxonomy" id="1460289"/>
    <lineage>
        <taxon>Eukaryota</taxon>
        <taxon>Haptista</taxon>
        <taxon>Haptophyta</taxon>
        <taxon>Prymnesiophyceae</taxon>
        <taxon>Prymnesiales</taxon>
        <taxon>Chrysochromulinaceae</taxon>
        <taxon>Chrysochromulina</taxon>
    </lineage>
</organism>
<evidence type="ECO:0000313" key="1">
    <source>
        <dbReference type="EMBL" id="KOO29949.1"/>
    </source>
</evidence>